<gene>
    <name evidence="1" type="ORF">HNR65_003427</name>
</gene>
<dbReference type="AlphaFoldDB" id="A0A7W0HM71"/>
<dbReference type="EMBL" id="JACDUS010000016">
    <property type="protein sequence ID" value="MBA2883070.1"/>
    <property type="molecule type" value="Genomic_DNA"/>
</dbReference>
<proteinExistence type="predicted"/>
<reference evidence="1 2" key="1">
    <citation type="submission" date="2020-07" db="EMBL/GenBank/DDBJ databases">
        <title>Genomic Encyclopedia of Type Strains, Phase IV (KMG-IV): sequencing the most valuable type-strain genomes for metagenomic binning, comparative biology and taxonomic classification.</title>
        <authorList>
            <person name="Goeker M."/>
        </authorList>
    </citation>
    <scope>NUCLEOTIDE SEQUENCE [LARGE SCALE GENOMIC DNA]</scope>
    <source>
        <strain evidence="1 2">DSM 17721</strain>
    </source>
</reference>
<accession>A0A7W0HM71</accession>
<name>A0A7W0HM71_9BACT</name>
<protein>
    <submittedName>
        <fullName evidence="1">Uncharacterized protein</fullName>
    </submittedName>
</protein>
<organism evidence="1 2">
    <name type="scientific">Desulfosalsimonas propionicica</name>
    <dbReference type="NCBI Taxonomy" id="332175"/>
    <lineage>
        <taxon>Bacteria</taxon>
        <taxon>Pseudomonadati</taxon>
        <taxon>Thermodesulfobacteriota</taxon>
        <taxon>Desulfobacteria</taxon>
        <taxon>Desulfobacterales</taxon>
        <taxon>Desulfosalsimonadaceae</taxon>
        <taxon>Desulfosalsimonas</taxon>
    </lineage>
</organism>
<dbReference type="Proteomes" id="UP000525298">
    <property type="component" value="Unassembled WGS sequence"/>
</dbReference>
<evidence type="ECO:0000313" key="2">
    <source>
        <dbReference type="Proteomes" id="UP000525298"/>
    </source>
</evidence>
<sequence>MGIYCHWDTQGDTVGWYCEVTENGMTVDDSMKAWFPVNVDDFTADQADALEKALVENFPGHEITIRQ</sequence>
<keyword evidence="2" id="KW-1185">Reference proteome</keyword>
<evidence type="ECO:0000313" key="1">
    <source>
        <dbReference type="EMBL" id="MBA2883070.1"/>
    </source>
</evidence>
<dbReference type="RefSeq" id="WP_181552685.1">
    <property type="nucleotide sequence ID" value="NZ_JACDUS010000016.1"/>
</dbReference>
<comment type="caution">
    <text evidence="1">The sequence shown here is derived from an EMBL/GenBank/DDBJ whole genome shotgun (WGS) entry which is preliminary data.</text>
</comment>